<proteinExistence type="predicted"/>
<name>A0A183DZW9_9BILA</name>
<protein>
    <submittedName>
        <fullName evidence="1">START domain-containing protein</fullName>
    </submittedName>
</protein>
<evidence type="ECO:0000313" key="1">
    <source>
        <dbReference type="WBParaSite" id="GPUH_0001427801-mRNA-1"/>
    </source>
</evidence>
<accession>A0A183DZW9</accession>
<reference evidence="1" key="1">
    <citation type="submission" date="2016-06" db="UniProtKB">
        <authorList>
            <consortium name="WormBaseParasite"/>
        </authorList>
    </citation>
    <scope>IDENTIFICATION</scope>
</reference>
<dbReference type="AlphaFoldDB" id="A0A183DZW9"/>
<sequence length="142" mass="16390">LPLQPCTVRLSHKSRMDLRHRQQMFLTGDQLNTLVTMVSTSLAVNQPRKFFAPMKAAGHSLRHVKVFNTEAGNSFAPFFRCYILHLEYLSQDPTWSSYPGDAQLATAKLVPNNDLPSLSTVFERRKNTGIWRWHWLRYSVSI</sequence>
<dbReference type="WBParaSite" id="GPUH_0001427801-mRNA-1">
    <property type="protein sequence ID" value="GPUH_0001427801-mRNA-1"/>
    <property type="gene ID" value="GPUH_0001427801"/>
</dbReference>
<organism evidence="1">
    <name type="scientific">Gongylonema pulchrum</name>
    <dbReference type="NCBI Taxonomy" id="637853"/>
    <lineage>
        <taxon>Eukaryota</taxon>
        <taxon>Metazoa</taxon>
        <taxon>Ecdysozoa</taxon>
        <taxon>Nematoda</taxon>
        <taxon>Chromadorea</taxon>
        <taxon>Rhabditida</taxon>
        <taxon>Spirurina</taxon>
        <taxon>Spiruromorpha</taxon>
        <taxon>Spiruroidea</taxon>
        <taxon>Gongylonematidae</taxon>
        <taxon>Gongylonema</taxon>
    </lineage>
</organism>